<dbReference type="InterPro" id="IPR011063">
    <property type="entry name" value="TilS/TtcA_N"/>
</dbReference>
<feature type="domain" description="tRNA(Ile)-lysidine/2-thiocytidine synthase N-terminal" evidence="7">
    <location>
        <begin position="91"/>
        <end position="296"/>
    </location>
</feature>
<evidence type="ECO:0000256" key="6">
    <source>
        <dbReference type="ARBA" id="ARBA00048539"/>
    </source>
</evidence>
<dbReference type="SUPFAM" id="SSF52402">
    <property type="entry name" value="Adenine nucleotide alpha hydrolases-like"/>
    <property type="match status" value="1"/>
</dbReference>
<keyword evidence="4" id="KW-0547">Nucleotide-binding</keyword>
<proteinExistence type="inferred from homology"/>
<dbReference type="OrthoDB" id="198857at2759"/>
<dbReference type="NCBIfam" id="TIGR02432">
    <property type="entry name" value="lysidine_TilS_N"/>
    <property type="match status" value="1"/>
</dbReference>
<dbReference type="EC" id="6.3.4.19" evidence="1"/>
<dbReference type="AlphaFoldDB" id="A0A978UAX8"/>
<dbReference type="InterPro" id="IPR012094">
    <property type="entry name" value="tRNA_Ile_lys_synt"/>
</dbReference>
<evidence type="ECO:0000256" key="1">
    <source>
        <dbReference type="ARBA" id="ARBA00013267"/>
    </source>
</evidence>
<dbReference type="Proteomes" id="UP000813462">
    <property type="component" value="Unassembled WGS sequence"/>
</dbReference>
<evidence type="ECO:0000313" key="9">
    <source>
        <dbReference type="Proteomes" id="UP000813462"/>
    </source>
</evidence>
<evidence type="ECO:0000259" key="7">
    <source>
        <dbReference type="Pfam" id="PF01171"/>
    </source>
</evidence>
<dbReference type="Pfam" id="PF01171">
    <property type="entry name" value="ATP_bind_3"/>
    <property type="match status" value="1"/>
</dbReference>
<dbReference type="GO" id="GO:0032267">
    <property type="term" value="F:tRNA(Ile)-lysidine synthase activity"/>
    <property type="evidence" value="ECO:0007669"/>
    <property type="project" value="UniProtKB-EC"/>
</dbReference>
<dbReference type="Gene3D" id="3.40.50.620">
    <property type="entry name" value="HUPs"/>
    <property type="match status" value="1"/>
</dbReference>
<sequence>MMARGLILSFSAQTAKFTIPNGFIPRLPLPISKISFVSPSHRGRRLRLSVPSPRLFCNCASSTHHTVDMKTYNEAFSNRMAMAGLKPHHRIAMGVSGGPDSMALCVLTAHWKTQGLNASYGNGEFIEGLLAIIVDHGLRAESQEEANTVSNRLSKMGIRCEIADCDWPDGRPKQGHLQEAAREMRYQKFQKVCSQNQIGVLLIAHHADDQAELFVLRLSRNSGVLGLAGMPFTSQIFSSYTHSYDEVSKNDGILLVRPLLDFYKEDMYKICQGGNQDWVEDPTNQSLLYVRNRIRMSLRDSSSSRFKSELQAVISSCQKTRVYVDHICSNLISKAVTIMDLGYAVMDLEILNESKIDDVCLSRFIALVLQFISQRHRPIRGSTSKLLLDYLHTFPCKTSLTAGGCYLCPAPGSKGTKALVCCSVNCPRPSTMELFDAHPYAKTKNHSPNDLEQIIADGKSYANHLIPDASDVHFLDITSGSVLTEAKKLNLLSESTYKNILLLQSEEVKKFRSKTTAAIEFESNGGVKSASTYWSGPLLPGKICSFMNRFFLIWDASQKITDRAKSEEVDGEQELGGEGWHCHCRTCVVGNDMVAWLRHMNESDWLYLADLSKCLISEKFEQQSGLSSNSLEQKTGKTSLCLNYAMLSAQRALQSLKSIPVAARRSLPVIVNNEGLILSIPSVGFEHCPCLTVSIEFKPRIPLGGAHTSFI</sequence>
<keyword evidence="5" id="KW-0067">ATP-binding</keyword>
<accession>A0A978UAX8</accession>
<gene>
    <name evidence="8" type="ORF">FEM48_Zijuj12G0034600</name>
</gene>
<dbReference type="CDD" id="cd01992">
    <property type="entry name" value="TilS_N"/>
    <property type="match status" value="1"/>
</dbReference>
<keyword evidence="3" id="KW-0819">tRNA processing</keyword>
<dbReference type="PANTHER" id="PTHR43033:SF5">
    <property type="entry name" value="TRNA(ILE)-LYSIDINE SYNTHETASE"/>
    <property type="match status" value="1"/>
</dbReference>
<reference evidence="8" key="1">
    <citation type="journal article" date="2021" name="Front. Plant Sci.">
        <title>Chromosome-Scale Genome Assembly for Chinese Sour Jujube and Insights Into Its Genome Evolution and Domestication Signature.</title>
        <authorList>
            <person name="Shen L.-Y."/>
            <person name="Luo H."/>
            <person name="Wang X.-L."/>
            <person name="Wang X.-M."/>
            <person name="Qiu X.-J."/>
            <person name="Liu H."/>
            <person name="Zhou S.-S."/>
            <person name="Jia K.-H."/>
            <person name="Nie S."/>
            <person name="Bao Y.-T."/>
            <person name="Zhang R.-G."/>
            <person name="Yun Q.-Z."/>
            <person name="Chai Y.-H."/>
            <person name="Lu J.-Y."/>
            <person name="Li Y."/>
            <person name="Zhao S.-W."/>
            <person name="Mao J.-F."/>
            <person name="Jia S.-G."/>
            <person name="Mao Y.-M."/>
        </authorList>
    </citation>
    <scope>NUCLEOTIDE SEQUENCE</scope>
    <source>
        <strain evidence="8">AT0</strain>
        <tissue evidence="8">Leaf</tissue>
    </source>
</reference>
<evidence type="ECO:0000256" key="2">
    <source>
        <dbReference type="ARBA" id="ARBA00022598"/>
    </source>
</evidence>
<evidence type="ECO:0000256" key="3">
    <source>
        <dbReference type="ARBA" id="ARBA00022694"/>
    </source>
</evidence>
<dbReference type="EMBL" id="JAEACU010000012">
    <property type="protein sequence ID" value="KAH7511921.1"/>
    <property type="molecule type" value="Genomic_DNA"/>
</dbReference>
<protein>
    <recommendedName>
        <fullName evidence="1">tRNA(Ile)-lysidine synthetase</fullName>
        <ecNumber evidence="1">6.3.4.19</ecNumber>
    </recommendedName>
</protein>
<dbReference type="HAMAP" id="MF_01161">
    <property type="entry name" value="tRNA_Ile_lys_synt"/>
    <property type="match status" value="1"/>
</dbReference>
<comment type="caution">
    <text evidence="8">The sequence shown here is derived from an EMBL/GenBank/DDBJ whole genome shotgun (WGS) entry which is preliminary data.</text>
</comment>
<name>A0A978UAX8_ZIZJJ</name>
<dbReference type="InterPro" id="IPR012795">
    <property type="entry name" value="tRNA_Ile_lys_synt_N"/>
</dbReference>
<dbReference type="GO" id="GO:0005524">
    <property type="term" value="F:ATP binding"/>
    <property type="evidence" value="ECO:0007669"/>
    <property type="project" value="UniProtKB-KW"/>
</dbReference>
<comment type="catalytic activity">
    <reaction evidence="6">
        <text>cytidine(34) in tRNA(Ile2) + L-lysine + ATP = lysidine(34) in tRNA(Ile2) + AMP + diphosphate + H(+)</text>
        <dbReference type="Rhea" id="RHEA:43744"/>
        <dbReference type="Rhea" id="RHEA-COMP:10625"/>
        <dbReference type="Rhea" id="RHEA-COMP:10670"/>
        <dbReference type="ChEBI" id="CHEBI:15378"/>
        <dbReference type="ChEBI" id="CHEBI:30616"/>
        <dbReference type="ChEBI" id="CHEBI:32551"/>
        <dbReference type="ChEBI" id="CHEBI:33019"/>
        <dbReference type="ChEBI" id="CHEBI:82748"/>
        <dbReference type="ChEBI" id="CHEBI:83665"/>
        <dbReference type="ChEBI" id="CHEBI:456215"/>
        <dbReference type="EC" id="6.3.4.19"/>
    </reaction>
</comment>
<dbReference type="PANTHER" id="PTHR43033">
    <property type="entry name" value="TRNA(ILE)-LYSIDINE SYNTHASE-RELATED"/>
    <property type="match status" value="1"/>
</dbReference>
<organism evidence="8 9">
    <name type="scientific">Ziziphus jujuba var. spinosa</name>
    <dbReference type="NCBI Taxonomy" id="714518"/>
    <lineage>
        <taxon>Eukaryota</taxon>
        <taxon>Viridiplantae</taxon>
        <taxon>Streptophyta</taxon>
        <taxon>Embryophyta</taxon>
        <taxon>Tracheophyta</taxon>
        <taxon>Spermatophyta</taxon>
        <taxon>Magnoliopsida</taxon>
        <taxon>eudicotyledons</taxon>
        <taxon>Gunneridae</taxon>
        <taxon>Pentapetalae</taxon>
        <taxon>rosids</taxon>
        <taxon>fabids</taxon>
        <taxon>Rosales</taxon>
        <taxon>Rhamnaceae</taxon>
        <taxon>Paliureae</taxon>
        <taxon>Ziziphus</taxon>
    </lineage>
</organism>
<evidence type="ECO:0000256" key="4">
    <source>
        <dbReference type="ARBA" id="ARBA00022741"/>
    </source>
</evidence>
<evidence type="ECO:0000256" key="5">
    <source>
        <dbReference type="ARBA" id="ARBA00022840"/>
    </source>
</evidence>
<dbReference type="GO" id="GO:0008033">
    <property type="term" value="P:tRNA processing"/>
    <property type="evidence" value="ECO:0007669"/>
    <property type="project" value="UniProtKB-KW"/>
</dbReference>
<dbReference type="InterPro" id="IPR014729">
    <property type="entry name" value="Rossmann-like_a/b/a_fold"/>
</dbReference>
<keyword evidence="2" id="KW-0436">Ligase</keyword>
<evidence type="ECO:0000313" key="8">
    <source>
        <dbReference type="EMBL" id="KAH7511921.1"/>
    </source>
</evidence>